<proteinExistence type="predicted"/>
<dbReference type="Proteomes" id="UP001156921">
    <property type="component" value="Unassembled WGS sequence"/>
</dbReference>
<keyword evidence="2" id="KW-1185">Reference proteome</keyword>
<gene>
    <name evidence="1" type="ORF">GCM10007859_28100</name>
</gene>
<evidence type="ECO:0000313" key="1">
    <source>
        <dbReference type="EMBL" id="GLS02779.1"/>
    </source>
</evidence>
<organism evidence="1 2">
    <name type="scientific">Brevundimonas denitrificans</name>
    <dbReference type="NCBI Taxonomy" id="1443434"/>
    <lineage>
        <taxon>Bacteria</taxon>
        <taxon>Pseudomonadati</taxon>
        <taxon>Pseudomonadota</taxon>
        <taxon>Alphaproteobacteria</taxon>
        <taxon>Caulobacterales</taxon>
        <taxon>Caulobacteraceae</taxon>
        <taxon>Brevundimonas</taxon>
    </lineage>
</organism>
<dbReference type="RefSeq" id="WP_284223693.1">
    <property type="nucleotide sequence ID" value="NZ_BSOY01000110.1"/>
</dbReference>
<comment type="caution">
    <text evidence="1">The sequence shown here is derived from an EMBL/GenBank/DDBJ whole genome shotgun (WGS) entry which is preliminary data.</text>
</comment>
<reference evidence="2" key="1">
    <citation type="journal article" date="2019" name="Int. J. Syst. Evol. Microbiol.">
        <title>The Global Catalogue of Microorganisms (GCM) 10K type strain sequencing project: providing services to taxonomists for standard genome sequencing and annotation.</title>
        <authorList>
            <consortium name="The Broad Institute Genomics Platform"/>
            <consortium name="The Broad Institute Genome Sequencing Center for Infectious Disease"/>
            <person name="Wu L."/>
            <person name="Ma J."/>
        </authorList>
    </citation>
    <scope>NUCLEOTIDE SEQUENCE [LARGE SCALE GENOMIC DNA]</scope>
    <source>
        <strain evidence="2">NBRC 110107</strain>
    </source>
</reference>
<name>A0ABQ6BMU6_9CAUL</name>
<protein>
    <submittedName>
        <fullName evidence="1">Uncharacterized protein</fullName>
    </submittedName>
</protein>
<evidence type="ECO:0000313" key="2">
    <source>
        <dbReference type="Proteomes" id="UP001156921"/>
    </source>
</evidence>
<sequence>MSSIAHPQLPSNNILIAVGACTIHWSILENCIDLMVAVTFHRFGGNEVRKDLPRMFSVKTEYLKKVFRVSPRLALLRDAAIDGIEKAEALSKRRHLLTHGSPREYGPDWMAYTWLKVTPTMHMLEQHTITLDEVREIATEAINISLPLANIAERLAMSLDGGAKS</sequence>
<accession>A0ABQ6BMU6</accession>
<dbReference type="EMBL" id="BSOY01000110">
    <property type="protein sequence ID" value="GLS02779.1"/>
    <property type="molecule type" value="Genomic_DNA"/>
</dbReference>